<evidence type="ECO:0000313" key="2">
    <source>
        <dbReference type="EMBL" id="CAC5411762.1"/>
    </source>
</evidence>
<dbReference type="SMART" id="SM00034">
    <property type="entry name" value="CLECT"/>
    <property type="match status" value="1"/>
</dbReference>
<dbReference type="PROSITE" id="PS50041">
    <property type="entry name" value="C_TYPE_LECTIN_2"/>
    <property type="match status" value="1"/>
</dbReference>
<accession>A0A6J8DVK0</accession>
<reference evidence="2 3" key="1">
    <citation type="submission" date="2020-06" db="EMBL/GenBank/DDBJ databases">
        <authorList>
            <person name="Li R."/>
            <person name="Bekaert M."/>
        </authorList>
    </citation>
    <scope>NUCLEOTIDE SEQUENCE [LARGE SCALE GENOMIC DNA]</scope>
    <source>
        <strain evidence="3">wild</strain>
    </source>
</reference>
<gene>
    <name evidence="2" type="ORF">MCOR_44812</name>
</gene>
<dbReference type="OrthoDB" id="6067913at2759"/>
<dbReference type="InterPro" id="IPR016186">
    <property type="entry name" value="C-type_lectin-like/link_sf"/>
</dbReference>
<feature type="domain" description="C-type lectin" evidence="1">
    <location>
        <begin position="126"/>
        <end position="242"/>
    </location>
</feature>
<dbReference type="AlphaFoldDB" id="A0A6J8DVK0"/>
<dbReference type="Proteomes" id="UP000507470">
    <property type="component" value="Unassembled WGS sequence"/>
</dbReference>
<dbReference type="Pfam" id="PF00059">
    <property type="entry name" value="Lectin_C"/>
    <property type="match status" value="1"/>
</dbReference>
<dbReference type="EMBL" id="CACVKT020007907">
    <property type="protein sequence ID" value="CAC5411762.1"/>
    <property type="molecule type" value="Genomic_DNA"/>
</dbReference>
<keyword evidence="3" id="KW-1185">Reference proteome</keyword>
<dbReference type="InterPro" id="IPR001304">
    <property type="entry name" value="C-type_lectin-like"/>
</dbReference>
<dbReference type="SUPFAM" id="SSF56436">
    <property type="entry name" value="C-type lectin-like"/>
    <property type="match status" value="1"/>
</dbReference>
<evidence type="ECO:0000313" key="3">
    <source>
        <dbReference type="Proteomes" id="UP000507470"/>
    </source>
</evidence>
<dbReference type="InterPro" id="IPR016187">
    <property type="entry name" value="CTDL_fold"/>
</dbReference>
<organism evidence="2 3">
    <name type="scientific">Mytilus coruscus</name>
    <name type="common">Sea mussel</name>
    <dbReference type="NCBI Taxonomy" id="42192"/>
    <lineage>
        <taxon>Eukaryota</taxon>
        <taxon>Metazoa</taxon>
        <taxon>Spiralia</taxon>
        <taxon>Lophotrochozoa</taxon>
        <taxon>Mollusca</taxon>
        <taxon>Bivalvia</taxon>
        <taxon>Autobranchia</taxon>
        <taxon>Pteriomorphia</taxon>
        <taxon>Mytilida</taxon>
        <taxon>Mytiloidea</taxon>
        <taxon>Mytilidae</taxon>
        <taxon>Mytilinae</taxon>
        <taxon>Mytilus</taxon>
    </lineage>
</organism>
<evidence type="ECO:0000259" key="1">
    <source>
        <dbReference type="PROSITE" id="PS50041"/>
    </source>
</evidence>
<sequence length="242" mass="27889">MYFTFNNEEARFPVYNFNNYSDYNTYYYTMHAEIIEKKKNILTVKRTETTLSSHYTSDVYSKSQSTCATMCLLHDKCCVASFSDESSICRLDRTENCCVATDIATGWNVMTRNQYVPMTCAGCISFGNSVYSIIEDLTEWEKAKGNCKCQGGDLLELETSEENEFIKNEVRTLNTGVDAYSIGGYNFNNDNDMEWISKPNQVRPFSDMAPGQPNDPIDQICMGMWRVYDFRWTDHYCDYSAP</sequence>
<dbReference type="Gene3D" id="3.10.100.10">
    <property type="entry name" value="Mannose-Binding Protein A, subunit A"/>
    <property type="match status" value="1"/>
</dbReference>
<protein>
    <recommendedName>
        <fullName evidence="1">C-type lectin domain-containing protein</fullName>
    </recommendedName>
</protein>
<name>A0A6J8DVK0_MYTCO</name>
<dbReference type="CDD" id="cd00037">
    <property type="entry name" value="CLECT"/>
    <property type="match status" value="1"/>
</dbReference>
<proteinExistence type="predicted"/>